<dbReference type="InterPro" id="IPR051026">
    <property type="entry name" value="PI/PC_transfer"/>
</dbReference>
<evidence type="ECO:0000256" key="1">
    <source>
        <dbReference type="ARBA" id="ARBA00004202"/>
    </source>
</evidence>
<dbReference type="PRINTS" id="PR00180">
    <property type="entry name" value="CRETINALDHBP"/>
</dbReference>
<gene>
    <name evidence="7" type="primary">LOC120278863</name>
</gene>
<keyword evidence="3" id="KW-0333">Golgi apparatus</keyword>
<evidence type="ECO:0000256" key="4">
    <source>
        <dbReference type="ARBA" id="ARBA00038020"/>
    </source>
</evidence>
<dbReference type="GO" id="GO:0005886">
    <property type="term" value="C:plasma membrane"/>
    <property type="evidence" value="ECO:0007669"/>
    <property type="project" value="UniProtKB-SubCell"/>
</dbReference>
<protein>
    <submittedName>
        <fullName evidence="7">Phosphatidylinositol/phosphatidylcholine transfer protein SFH11-like isoform X1</fullName>
    </submittedName>
</protein>
<dbReference type="InterPro" id="IPR036273">
    <property type="entry name" value="CRAL/TRIO_N_dom_sf"/>
</dbReference>
<dbReference type="RefSeq" id="XP_039141538.1">
    <property type="nucleotide sequence ID" value="XM_039285604.1"/>
</dbReference>
<keyword evidence="6" id="KW-1185">Reference proteome</keyword>
<evidence type="ECO:0000313" key="6">
    <source>
        <dbReference type="Proteomes" id="UP001515500"/>
    </source>
</evidence>
<feature type="domain" description="CRAL-TRIO" evidence="5">
    <location>
        <begin position="110"/>
        <end position="284"/>
    </location>
</feature>
<dbReference type="InterPro" id="IPR001251">
    <property type="entry name" value="CRAL-TRIO_dom"/>
</dbReference>
<dbReference type="AlphaFoldDB" id="A0AB40CR18"/>
<dbReference type="SUPFAM" id="SSF52087">
    <property type="entry name" value="CRAL/TRIO domain"/>
    <property type="match status" value="1"/>
</dbReference>
<dbReference type="PANTHER" id="PTHR45657:SF50">
    <property type="entry name" value="PHOSPHATIDYLINOSITOL_PHOSPHATIDYLCHOLINE TRANSFER PROTEIN SFH11"/>
    <property type="match status" value="1"/>
</dbReference>
<evidence type="ECO:0000313" key="7">
    <source>
        <dbReference type="RefSeq" id="XP_039141538.1"/>
    </source>
</evidence>
<sequence length="394" mass="44728">MELKRSSLSTSSFRSIQEALKTIRRSFTIKTILEGTHNPKDEQFVQSLRDLLLSSGAQLPDKFDDYHTLLRFLRMRGFDIVKAKEALLSMLKWRKEFGVDAIAKDFKLNEYEKVKKYYPHGFHGVDRNGRPVYIERTGMVELMALLNENSIDDYIKYHISQQEKTLNLRFPACSLAAKKHIASSTTILDVKGVGLNSFSKPARELFTGIQKIDSNYYPDTLNQLFIVNAGSSFVVLWKMLKAFLDARTLSKIHVLGNKFQNKLFEAVDPSNLPEFLGGTCTCSEIGGCLMKDKGPWTNPEISEILKNVERNGEYRDESSSNGLSIGECSGLQEFTDEELNSISKIMLEEVSALERCLDDSKTILQDLKSKQEEIESHIEQLKRLTISVNKSPSD</sequence>
<dbReference type="InterPro" id="IPR011074">
    <property type="entry name" value="CRAL/TRIO_N_dom"/>
</dbReference>
<dbReference type="Proteomes" id="UP001515500">
    <property type="component" value="Chromosome 16"/>
</dbReference>
<dbReference type="PROSITE" id="PS50191">
    <property type="entry name" value="CRAL_TRIO"/>
    <property type="match status" value="1"/>
</dbReference>
<comment type="subcellular location">
    <subcellularLocation>
        <location evidence="1">Cell membrane</location>
        <topology evidence="1">Peripheral membrane protein</topology>
    </subcellularLocation>
    <subcellularLocation>
        <location evidence="2">Golgi apparatus membrane</location>
        <topology evidence="2">Peripheral membrane protein</topology>
    </subcellularLocation>
</comment>
<dbReference type="SMART" id="SM00516">
    <property type="entry name" value="SEC14"/>
    <property type="match status" value="1"/>
</dbReference>
<dbReference type="SMART" id="SM01100">
    <property type="entry name" value="CRAL_TRIO_N"/>
    <property type="match status" value="1"/>
</dbReference>
<name>A0AB40CR18_DIOCR</name>
<proteinExistence type="inferred from homology"/>
<dbReference type="Gene3D" id="3.40.525.10">
    <property type="entry name" value="CRAL-TRIO lipid binding domain"/>
    <property type="match status" value="1"/>
</dbReference>
<comment type="similarity">
    <text evidence="4">Belongs to the SFH family.</text>
</comment>
<evidence type="ECO:0000259" key="5">
    <source>
        <dbReference type="PROSITE" id="PS50191"/>
    </source>
</evidence>
<evidence type="ECO:0000256" key="3">
    <source>
        <dbReference type="ARBA" id="ARBA00023034"/>
    </source>
</evidence>
<dbReference type="GO" id="GO:0000139">
    <property type="term" value="C:Golgi membrane"/>
    <property type="evidence" value="ECO:0007669"/>
    <property type="project" value="UniProtKB-SubCell"/>
</dbReference>
<reference evidence="7" key="1">
    <citation type="submission" date="2025-08" db="UniProtKB">
        <authorList>
            <consortium name="RefSeq"/>
        </authorList>
    </citation>
    <scope>IDENTIFICATION</scope>
</reference>
<dbReference type="PANTHER" id="PTHR45657">
    <property type="entry name" value="CRAL-TRIO DOMAIN-CONTAINING PROTEIN YKL091C-RELATED"/>
    <property type="match status" value="1"/>
</dbReference>
<dbReference type="Pfam" id="PF00650">
    <property type="entry name" value="CRAL_TRIO"/>
    <property type="match status" value="1"/>
</dbReference>
<dbReference type="InterPro" id="IPR036865">
    <property type="entry name" value="CRAL-TRIO_dom_sf"/>
</dbReference>
<accession>A0AB40CR18</accession>
<dbReference type="Gene3D" id="1.10.8.20">
    <property type="entry name" value="N-terminal domain of phosphatidylinositol transfer protein sec14p"/>
    <property type="match status" value="1"/>
</dbReference>
<dbReference type="CDD" id="cd00170">
    <property type="entry name" value="SEC14"/>
    <property type="match status" value="1"/>
</dbReference>
<dbReference type="SUPFAM" id="SSF46938">
    <property type="entry name" value="CRAL/TRIO N-terminal domain"/>
    <property type="match status" value="1"/>
</dbReference>
<organism evidence="6 7">
    <name type="scientific">Dioscorea cayennensis subsp. rotundata</name>
    <name type="common">White Guinea yam</name>
    <name type="synonym">Dioscorea rotundata</name>
    <dbReference type="NCBI Taxonomy" id="55577"/>
    <lineage>
        <taxon>Eukaryota</taxon>
        <taxon>Viridiplantae</taxon>
        <taxon>Streptophyta</taxon>
        <taxon>Embryophyta</taxon>
        <taxon>Tracheophyta</taxon>
        <taxon>Spermatophyta</taxon>
        <taxon>Magnoliopsida</taxon>
        <taxon>Liliopsida</taxon>
        <taxon>Dioscoreales</taxon>
        <taxon>Dioscoreaceae</taxon>
        <taxon>Dioscorea</taxon>
    </lineage>
</organism>
<evidence type="ECO:0000256" key="2">
    <source>
        <dbReference type="ARBA" id="ARBA00004395"/>
    </source>
</evidence>
<dbReference type="GeneID" id="120278863"/>